<sequence>MTSSSAALSIFRSSSGRHMLSRIASKPKASNVPPPLRASPTSPLSQRVIRRPAQLSFAVESMMPYHNATASALMTSMLSISRCSCGWLPEGRVKTR</sequence>
<dbReference type="PANTHER" id="PTHR33156">
    <property type="entry name" value="OS02G0230000 PROTEIN"/>
    <property type="match status" value="1"/>
</dbReference>
<gene>
    <name evidence="2" type="ORF">K2173_018650</name>
</gene>
<organism evidence="2 3">
    <name type="scientific">Erythroxylum novogranatense</name>
    <dbReference type="NCBI Taxonomy" id="1862640"/>
    <lineage>
        <taxon>Eukaryota</taxon>
        <taxon>Viridiplantae</taxon>
        <taxon>Streptophyta</taxon>
        <taxon>Embryophyta</taxon>
        <taxon>Tracheophyta</taxon>
        <taxon>Spermatophyta</taxon>
        <taxon>Magnoliopsida</taxon>
        <taxon>eudicotyledons</taxon>
        <taxon>Gunneridae</taxon>
        <taxon>Pentapetalae</taxon>
        <taxon>rosids</taxon>
        <taxon>fabids</taxon>
        <taxon>Malpighiales</taxon>
        <taxon>Erythroxylaceae</taxon>
        <taxon>Erythroxylum</taxon>
    </lineage>
</organism>
<keyword evidence="3" id="KW-1185">Reference proteome</keyword>
<evidence type="ECO:0000256" key="1">
    <source>
        <dbReference type="SAM" id="MobiDB-lite"/>
    </source>
</evidence>
<dbReference type="EMBL" id="JAIWQS010000012">
    <property type="protein sequence ID" value="KAJ8749179.1"/>
    <property type="molecule type" value="Genomic_DNA"/>
</dbReference>
<evidence type="ECO:0000313" key="3">
    <source>
        <dbReference type="Proteomes" id="UP001159364"/>
    </source>
</evidence>
<name>A0AAV8SAT5_9ROSI</name>
<dbReference type="PANTHER" id="PTHR33156:SF48">
    <property type="entry name" value="PROTEIN NUCLEAR FUSION DEFECTIVE 6, MITOCHONDRIAL"/>
    <property type="match status" value="1"/>
</dbReference>
<feature type="region of interest" description="Disordered" evidence="1">
    <location>
        <begin position="19"/>
        <end position="47"/>
    </location>
</feature>
<reference evidence="2 3" key="1">
    <citation type="submission" date="2021-09" db="EMBL/GenBank/DDBJ databases">
        <title>Genomic insights and catalytic innovation underlie evolution of tropane alkaloids biosynthesis.</title>
        <authorList>
            <person name="Wang Y.-J."/>
            <person name="Tian T."/>
            <person name="Huang J.-P."/>
            <person name="Huang S.-X."/>
        </authorList>
    </citation>
    <scope>NUCLEOTIDE SEQUENCE [LARGE SCALE GENOMIC DNA]</scope>
    <source>
        <strain evidence="2">KIB-2018</strain>
        <tissue evidence="2">Leaf</tissue>
    </source>
</reference>
<proteinExistence type="predicted"/>
<accession>A0AAV8SAT5</accession>
<evidence type="ECO:0008006" key="4">
    <source>
        <dbReference type="Google" id="ProtNLM"/>
    </source>
</evidence>
<dbReference type="AlphaFoldDB" id="A0AAV8SAT5"/>
<dbReference type="InterPro" id="IPR043459">
    <property type="entry name" value="NFD6/NOXY2-like"/>
</dbReference>
<protein>
    <recommendedName>
        <fullName evidence="4">Protein NUCLEAR FUSION DEFECTIVE 6, chloroplastic/mitochondrial-like</fullName>
    </recommendedName>
</protein>
<evidence type="ECO:0000313" key="2">
    <source>
        <dbReference type="EMBL" id="KAJ8749179.1"/>
    </source>
</evidence>
<dbReference type="GO" id="GO:0005739">
    <property type="term" value="C:mitochondrion"/>
    <property type="evidence" value="ECO:0007669"/>
    <property type="project" value="TreeGrafter"/>
</dbReference>
<dbReference type="Proteomes" id="UP001159364">
    <property type="component" value="Linkage Group LG12"/>
</dbReference>
<comment type="caution">
    <text evidence="2">The sequence shown here is derived from an EMBL/GenBank/DDBJ whole genome shotgun (WGS) entry which is preliminary data.</text>
</comment>